<comment type="caution">
    <text evidence="1">The sequence shown here is derived from an EMBL/GenBank/DDBJ whole genome shotgun (WGS) entry which is preliminary data.</text>
</comment>
<dbReference type="AlphaFoldDB" id="A0A150GU58"/>
<dbReference type="Proteomes" id="UP000075714">
    <property type="component" value="Unassembled WGS sequence"/>
</dbReference>
<name>A0A150GU58_GONPE</name>
<organism evidence="1 2">
    <name type="scientific">Gonium pectorale</name>
    <name type="common">Green alga</name>
    <dbReference type="NCBI Taxonomy" id="33097"/>
    <lineage>
        <taxon>Eukaryota</taxon>
        <taxon>Viridiplantae</taxon>
        <taxon>Chlorophyta</taxon>
        <taxon>core chlorophytes</taxon>
        <taxon>Chlorophyceae</taxon>
        <taxon>CS clade</taxon>
        <taxon>Chlamydomonadales</taxon>
        <taxon>Volvocaceae</taxon>
        <taxon>Gonium</taxon>
    </lineage>
</organism>
<evidence type="ECO:0000313" key="1">
    <source>
        <dbReference type="EMBL" id="KXZ53228.1"/>
    </source>
</evidence>
<gene>
    <name evidence="1" type="ORF">GPECTOR_7g1122</name>
</gene>
<reference evidence="2" key="1">
    <citation type="journal article" date="2016" name="Nat. Commun.">
        <title>The Gonium pectorale genome demonstrates co-option of cell cycle regulation during the evolution of multicellularity.</title>
        <authorList>
            <person name="Hanschen E.R."/>
            <person name="Marriage T.N."/>
            <person name="Ferris P.J."/>
            <person name="Hamaji T."/>
            <person name="Toyoda A."/>
            <person name="Fujiyama A."/>
            <person name="Neme R."/>
            <person name="Noguchi H."/>
            <person name="Minakuchi Y."/>
            <person name="Suzuki M."/>
            <person name="Kawai-Toyooka H."/>
            <person name="Smith D.R."/>
            <person name="Sparks H."/>
            <person name="Anderson J."/>
            <person name="Bakaric R."/>
            <person name="Luria V."/>
            <person name="Karger A."/>
            <person name="Kirschner M.W."/>
            <person name="Durand P.M."/>
            <person name="Michod R.E."/>
            <person name="Nozaki H."/>
            <person name="Olson B.J."/>
        </authorList>
    </citation>
    <scope>NUCLEOTIDE SEQUENCE [LARGE SCALE GENOMIC DNA]</scope>
    <source>
        <strain evidence="2">NIES-2863</strain>
    </source>
</reference>
<proteinExistence type="predicted"/>
<accession>A0A150GU58</accession>
<keyword evidence="2" id="KW-1185">Reference proteome</keyword>
<dbReference type="EMBL" id="LSYV01000008">
    <property type="protein sequence ID" value="KXZ53228.1"/>
    <property type="molecule type" value="Genomic_DNA"/>
</dbReference>
<evidence type="ECO:0000313" key="2">
    <source>
        <dbReference type="Proteomes" id="UP000075714"/>
    </source>
</evidence>
<sequence length="128" mass="14192">MTEYLMRREMFLLLGGLSSRILAGQPEVTPKDMLERRWSTSGPKHERMLSVVEKAGIPNVDSPAQLRKVLHNAYFVCSGSVHGSDEQLKSQIKDFISSGGVALLQAKHSAECAVLENIDKIAVLFRKP</sequence>
<protein>
    <submittedName>
        <fullName evidence="1">Uncharacterized protein</fullName>
    </submittedName>
</protein>